<dbReference type="SUPFAM" id="SSF81383">
    <property type="entry name" value="F-box domain"/>
    <property type="match status" value="1"/>
</dbReference>
<feature type="domain" description="F-box" evidence="1">
    <location>
        <begin position="89"/>
        <end position="129"/>
    </location>
</feature>
<dbReference type="Pfam" id="PF12937">
    <property type="entry name" value="F-box-like"/>
    <property type="match status" value="1"/>
</dbReference>
<dbReference type="Gene3D" id="1.20.1280.50">
    <property type="match status" value="1"/>
</dbReference>
<protein>
    <recommendedName>
        <fullName evidence="1">F-box domain-containing protein</fullName>
    </recommendedName>
</protein>
<accession>A0A6A6FID0</accession>
<dbReference type="OrthoDB" id="3635570at2759"/>
<evidence type="ECO:0000313" key="3">
    <source>
        <dbReference type="Proteomes" id="UP000799539"/>
    </source>
</evidence>
<evidence type="ECO:0000313" key="2">
    <source>
        <dbReference type="EMBL" id="KAF2213014.1"/>
    </source>
</evidence>
<evidence type="ECO:0000259" key="1">
    <source>
        <dbReference type="Pfam" id="PF12937"/>
    </source>
</evidence>
<proteinExistence type="predicted"/>
<dbReference type="EMBL" id="ML992671">
    <property type="protein sequence ID" value="KAF2213014.1"/>
    <property type="molecule type" value="Genomic_DNA"/>
</dbReference>
<keyword evidence="3" id="KW-1185">Reference proteome</keyword>
<dbReference type="AlphaFoldDB" id="A0A6A6FID0"/>
<reference evidence="2" key="1">
    <citation type="journal article" date="2020" name="Stud. Mycol.">
        <title>101 Dothideomycetes genomes: a test case for predicting lifestyles and emergence of pathogens.</title>
        <authorList>
            <person name="Haridas S."/>
            <person name="Albert R."/>
            <person name="Binder M."/>
            <person name="Bloem J."/>
            <person name="Labutti K."/>
            <person name="Salamov A."/>
            <person name="Andreopoulos B."/>
            <person name="Baker S."/>
            <person name="Barry K."/>
            <person name="Bills G."/>
            <person name="Bluhm B."/>
            <person name="Cannon C."/>
            <person name="Castanera R."/>
            <person name="Culley D."/>
            <person name="Daum C."/>
            <person name="Ezra D."/>
            <person name="Gonzalez J."/>
            <person name="Henrissat B."/>
            <person name="Kuo A."/>
            <person name="Liang C."/>
            <person name="Lipzen A."/>
            <person name="Lutzoni F."/>
            <person name="Magnuson J."/>
            <person name="Mondo S."/>
            <person name="Nolan M."/>
            <person name="Ohm R."/>
            <person name="Pangilinan J."/>
            <person name="Park H.-J."/>
            <person name="Ramirez L."/>
            <person name="Alfaro M."/>
            <person name="Sun H."/>
            <person name="Tritt A."/>
            <person name="Yoshinaga Y."/>
            <person name="Zwiers L.-H."/>
            <person name="Turgeon B."/>
            <person name="Goodwin S."/>
            <person name="Spatafora J."/>
            <person name="Crous P."/>
            <person name="Grigoriev I."/>
        </authorList>
    </citation>
    <scope>NUCLEOTIDE SEQUENCE</scope>
    <source>
        <strain evidence="2">SCOH1-5</strain>
    </source>
</reference>
<name>A0A6A6FID0_9PEZI</name>
<dbReference type="InterPro" id="IPR001810">
    <property type="entry name" value="F-box_dom"/>
</dbReference>
<organism evidence="2 3">
    <name type="scientific">Cercospora zeae-maydis SCOH1-5</name>
    <dbReference type="NCBI Taxonomy" id="717836"/>
    <lineage>
        <taxon>Eukaryota</taxon>
        <taxon>Fungi</taxon>
        <taxon>Dikarya</taxon>
        <taxon>Ascomycota</taxon>
        <taxon>Pezizomycotina</taxon>
        <taxon>Dothideomycetes</taxon>
        <taxon>Dothideomycetidae</taxon>
        <taxon>Mycosphaerellales</taxon>
        <taxon>Mycosphaerellaceae</taxon>
        <taxon>Cercospora</taxon>
    </lineage>
</organism>
<gene>
    <name evidence="2" type="ORF">CERZMDRAFT_96687</name>
</gene>
<dbReference type="InterPro" id="IPR036047">
    <property type="entry name" value="F-box-like_dom_sf"/>
</dbReference>
<sequence>MQDVHEMAERDRVDSWAAGLSWALCYPTRHQSYAGQSAFDFSTFPGSLAPASLDGSAQVFRPGATEAASASKALPESFVAAGNALGVAELLEAILSRLPVRALLAVQRVSKAWQAAIERSKALQDRLFFQSAPAKHKFLVTCTQFESSAFDFRHRQRTLTVVQDRVPSGTPSPGYLQSLEAAINPLVCSLCPVPRKSDIDSRAATGERLRIHPELLNVWFGSTRAPPSVWNMYLTQPPTTRVTVSIFDDCIPSQTYRKVVKKAGGVKFGDVLEAYGMLIVAWKETMSTNCPVHLVDTTMQRSQQPNVFVLFDPAQEKLGNSILITGDGDIKVV</sequence>
<dbReference type="Proteomes" id="UP000799539">
    <property type="component" value="Unassembled WGS sequence"/>
</dbReference>